<comment type="caution">
    <text evidence="6">The sequence shown here is derived from an EMBL/GenBank/DDBJ whole genome shotgun (WGS) entry which is preliminary data.</text>
</comment>
<sequence>IWSILSSIPEEITVIDSRFGENITISYKETSICETAPGVRSFSGYVHLPPDLTVSRGYPINTFSWFFESRVNSSNALLAIWLNGGPGASSVAGALGENGPCMVGEDSNSTTLNPWS</sequence>
<keyword evidence="5" id="KW-0325">Glycoprotein</keyword>
<accession>A0A8H8U4E0</accession>
<dbReference type="RefSeq" id="XP_031009814.1">
    <property type="nucleotide sequence ID" value="XM_031145261.1"/>
</dbReference>
<dbReference type="SUPFAM" id="SSF53474">
    <property type="entry name" value="alpha/beta-Hydrolases"/>
    <property type="match status" value="1"/>
</dbReference>
<evidence type="ECO:0000256" key="3">
    <source>
        <dbReference type="ARBA" id="ARBA00022670"/>
    </source>
</evidence>
<dbReference type="InterPro" id="IPR001563">
    <property type="entry name" value="Peptidase_S10"/>
</dbReference>
<dbReference type="InterPro" id="IPR029058">
    <property type="entry name" value="AB_hydrolase_fold"/>
</dbReference>
<proteinExistence type="inferred from homology"/>
<evidence type="ECO:0000256" key="2">
    <source>
        <dbReference type="ARBA" id="ARBA00022645"/>
    </source>
</evidence>
<keyword evidence="7" id="KW-1185">Reference proteome</keyword>
<dbReference type="Proteomes" id="UP000431533">
    <property type="component" value="Unassembled WGS sequence"/>
</dbReference>
<evidence type="ECO:0000256" key="1">
    <source>
        <dbReference type="ARBA" id="ARBA00009431"/>
    </source>
</evidence>
<dbReference type="GeneID" id="41980466"/>
<gene>
    <name evidence="6" type="primary">SCPB_0</name>
    <name evidence="6" type="ORF">LHYA1_G000268</name>
</gene>
<dbReference type="Pfam" id="PF00450">
    <property type="entry name" value="Peptidase_S10"/>
    <property type="match status" value="1"/>
</dbReference>
<evidence type="ECO:0000256" key="4">
    <source>
        <dbReference type="ARBA" id="ARBA00022801"/>
    </source>
</evidence>
<dbReference type="Gene3D" id="3.40.50.1820">
    <property type="entry name" value="alpha/beta hydrolase"/>
    <property type="match status" value="1"/>
</dbReference>
<evidence type="ECO:0000313" key="7">
    <source>
        <dbReference type="Proteomes" id="UP000431533"/>
    </source>
</evidence>
<reference evidence="6 7" key="1">
    <citation type="submission" date="2018-05" db="EMBL/GenBank/DDBJ databases">
        <title>Genome sequencing and assembly of the regulated plant pathogen Lachnellula willkommii and related sister species for the development of diagnostic species identification markers.</title>
        <authorList>
            <person name="Giroux E."/>
            <person name="Bilodeau G."/>
        </authorList>
    </citation>
    <scope>NUCLEOTIDE SEQUENCE [LARGE SCALE GENOMIC DNA]</scope>
    <source>
        <strain evidence="6 7">CBS 185.66</strain>
    </source>
</reference>
<dbReference type="GO" id="GO:0006508">
    <property type="term" value="P:proteolysis"/>
    <property type="evidence" value="ECO:0007669"/>
    <property type="project" value="UniProtKB-KW"/>
</dbReference>
<dbReference type="AlphaFoldDB" id="A0A8H8U4E0"/>
<feature type="non-terminal residue" evidence="6">
    <location>
        <position position="116"/>
    </location>
</feature>
<protein>
    <submittedName>
        <fullName evidence="6">Carboxypeptidase S1-like protein</fullName>
    </submittedName>
</protein>
<keyword evidence="4" id="KW-0378">Hydrolase</keyword>
<dbReference type="GO" id="GO:0004185">
    <property type="term" value="F:serine-type carboxypeptidase activity"/>
    <property type="evidence" value="ECO:0007669"/>
    <property type="project" value="InterPro"/>
</dbReference>
<feature type="non-terminal residue" evidence="6">
    <location>
        <position position="1"/>
    </location>
</feature>
<keyword evidence="3" id="KW-0645">Protease</keyword>
<evidence type="ECO:0000256" key="5">
    <source>
        <dbReference type="ARBA" id="ARBA00023180"/>
    </source>
</evidence>
<comment type="similarity">
    <text evidence="1">Belongs to the peptidase S10 family.</text>
</comment>
<dbReference type="OrthoDB" id="443318at2759"/>
<evidence type="ECO:0000313" key="6">
    <source>
        <dbReference type="EMBL" id="TVY31030.1"/>
    </source>
</evidence>
<organism evidence="6 7">
    <name type="scientific">Lachnellula hyalina</name>
    <dbReference type="NCBI Taxonomy" id="1316788"/>
    <lineage>
        <taxon>Eukaryota</taxon>
        <taxon>Fungi</taxon>
        <taxon>Dikarya</taxon>
        <taxon>Ascomycota</taxon>
        <taxon>Pezizomycotina</taxon>
        <taxon>Leotiomycetes</taxon>
        <taxon>Helotiales</taxon>
        <taxon>Lachnaceae</taxon>
        <taxon>Lachnellula</taxon>
    </lineage>
</organism>
<keyword evidence="2 6" id="KW-0121">Carboxypeptidase</keyword>
<dbReference type="EMBL" id="QGMH01000002">
    <property type="protein sequence ID" value="TVY31030.1"/>
    <property type="molecule type" value="Genomic_DNA"/>
</dbReference>
<name>A0A8H8U4E0_9HELO</name>